<dbReference type="EMBL" id="WAEL01000002">
    <property type="protein sequence ID" value="NID10108.1"/>
    <property type="molecule type" value="Genomic_DNA"/>
</dbReference>
<dbReference type="SUPFAM" id="SSF51905">
    <property type="entry name" value="FAD/NAD(P)-binding domain"/>
    <property type="match status" value="1"/>
</dbReference>
<comment type="caution">
    <text evidence="2">The sequence shown here is derived from an EMBL/GenBank/DDBJ whole genome shotgun (WGS) entry which is preliminary data.</text>
</comment>
<proteinExistence type="predicted"/>
<reference evidence="3" key="1">
    <citation type="submission" date="2019-09" db="EMBL/GenBank/DDBJ databases">
        <authorList>
            <person name="Jung D.-H."/>
        </authorList>
    </citation>
    <scope>NUCLEOTIDE SEQUENCE [LARGE SCALE GENOMIC DNA]</scope>
    <source>
        <strain evidence="3">JA-25</strain>
    </source>
</reference>
<dbReference type="Proteomes" id="UP000606008">
    <property type="component" value="Unassembled WGS sequence"/>
</dbReference>
<sequence length="554" mass="60790">MNRRQFIQTSAVGVFTVPPLLQSCATSAGGDASGMLAANIDWNNVPGTLLGPNAKAGHWLRQTLAPATDVEPEEYDVVIIGGGIAGLSARRWLWRAGIKHTLMLELEAQPGGNSSSGKNDVSAYPWGAHYLPVPDVGHTELIDFLREIGTITDFMANGTPVYNDYHLCHDPEERLFLDGRWQDGLIPKEGIPEADQQQIVRFLTLIENLKNAKGNDGRDAFTIPLDRSSADPAYRQLDTMTMTQWLDQQGFSSTYLRWYVAYSCKDDYGSTPDQTSAWAGLHYFASRKGTGADANGETLTSAVLTWPEGNGFLMNQLRQQANAPLRLQAVAYAIDLSDATSVKVSVTNVPTGKQTVIRARKVLLAVPQFVASRLLTGIDSPRTATGFHYAPWVVVNLTVDGLPQTAGKSLCWDNVLYGAESVGYVSANHQHLTDSPQRVLTVYRPLTGTDSAEVRRRAYQTTREEWLQQTIVELETAHPGLSTHIQQADVWVWGHGMISPTPGFVWGEARQKAKQPVQNRIHFAHSDLSGISIFEEAFSQGIRAAKEMMGVDGA</sequence>
<keyword evidence="3" id="KW-1185">Reference proteome</keyword>
<protein>
    <submittedName>
        <fullName evidence="2">FAD-dependent oxidoreductase</fullName>
    </submittedName>
</protein>
<organism evidence="2 3">
    <name type="scientific">Fibrivirga algicola</name>
    <dbReference type="NCBI Taxonomy" id="2950420"/>
    <lineage>
        <taxon>Bacteria</taxon>
        <taxon>Pseudomonadati</taxon>
        <taxon>Bacteroidota</taxon>
        <taxon>Cytophagia</taxon>
        <taxon>Cytophagales</taxon>
        <taxon>Spirosomataceae</taxon>
        <taxon>Fibrivirga</taxon>
    </lineage>
</organism>
<dbReference type="Pfam" id="PF13450">
    <property type="entry name" value="NAD_binding_8"/>
    <property type="match status" value="1"/>
</dbReference>
<dbReference type="RefSeq" id="WP_166691510.1">
    <property type="nucleotide sequence ID" value="NZ_WAEL01000002.1"/>
</dbReference>
<reference evidence="3" key="2">
    <citation type="submission" date="2023-07" db="EMBL/GenBank/DDBJ databases">
        <authorList>
            <person name="Jung D.-H."/>
        </authorList>
    </citation>
    <scope>NUCLEOTIDE SEQUENCE [LARGE SCALE GENOMIC DNA]</scope>
    <source>
        <strain evidence="3">JA-25</strain>
    </source>
</reference>
<dbReference type="InterPro" id="IPR036188">
    <property type="entry name" value="FAD/NAD-bd_sf"/>
</dbReference>
<evidence type="ECO:0000313" key="2">
    <source>
        <dbReference type="EMBL" id="NID10108.1"/>
    </source>
</evidence>
<comment type="cofactor">
    <cofactor evidence="1">
        <name>FAD</name>
        <dbReference type="ChEBI" id="CHEBI:57692"/>
    </cofactor>
</comment>
<evidence type="ECO:0000256" key="1">
    <source>
        <dbReference type="ARBA" id="ARBA00001974"/>
    </source>
</evidence>
<dbReference type="PANTHER" id="PTHR42923:SF39">
    <property type="entry name" value="AMINO OXIDASE"/>
    <property type="match status" value="1"/>
</dbReference>
<dbReference type="PROSITE" id="PS51257">
    <property type="entry name" value="PROKAR_LIPOPROTEIN"/>
    <property type="match status" value="1"/>
</dbReference>
<evidence type="ECO:0000313" key="3">
    <source>
        <dbReference type="Proteomes" id="UP000606008"/>
    </source>
</evidence>
<name>A0ABX0QGX9_9BACT</name>
<accession>A0ABX0QGX9</accession>
<dbReference type="PRINTS" id="PR00757">
    <property type="entry name" value="AMINEOXDASEF"/>
</dbReference>
<dbReference type="Gene3D" id="3.50.50.60">
    <property type="entry name" value="FAD/NAD(P)-binding domain"/>
    <property type="match status" value="1"/>
</dbReference>
<gene>
    <name evidence="2" type="ORF">F7231_07970</name>
</gene>
<dbReference type="InterPro" id="IPR001613">
    <property type="entry name" value="Flavin_amine_oxidase"/>
</dbReference>
<dbReference type="InterPro" id="IPR050464">
    <property type="entry name" value="Zeta_carotene_desat/Oxidored"/>
</dbReference>
<dbReference type="PANTHER" id="PTHR42923">
    <property type="entry name" value="PROTOPORPHYRINOGEN OXIDASE"/>
    <property type="match status" value="1"/>
</dbReference>